<keyword evidence="5" id="KW-0998">Cell outer membrane</keyword>
<feature type="compositionally biased region" description="Polar residues" evidence="6">
    <location>
        <begin position="273"/>
        <end position="287"/>
    </location>
</feature>
<evidence type="ECO:0000256" key="3">
    <source>
        <dbReference type="ARBA" id="ARBA00022729"/>
    </source>
</evidence>
<feature type="region of interest" description="Disordered" evidence="6">
    <location>
        <begin position="273"/>
        <end position="295"/>
    </location>
</feature>
<feature type="domain" description="RagB/SusD" evidence="7">
    <location>
        <begin position="331"/>
        <end position="473"/>
    </location>
</feature>
<evidence type="ECO:0000256" key="1">
    <source>
        <dbReference type="ARBA" id="ARBA00004442"/>
    </source>
</evidence>
<evidence type="ECO:0000313" key="10">
    <source>
        <dbReference type="Proteomes" id="UP001162741"/>
    </source>
</evidence>
<dbReference type="Pfam" id="PF14322">
    <property type="entry name" value="SusD-like_3"/>
    <property type="match status" value="1"/>
</dbReference>
<feature type="domain" description="SusD-like N-terminal" evidence="8">
    <location>
        <begin position="35"/>
        <end position="221"/>
    </location>
</feature>
<dbReference type="EMBL" id="CP107006">
    <property type="protein sequence ID" value="UYQ93979.1"/>
    <property type="molecule type" value="Genomic_DNA"/>
</dbReference>
<dbReference type="CDD" id="cd08977">
    <property type="entry name" value="SusD"/>
    <property type="match status" value="1"/>
</dbReference>
<accession>A0ABY6J2U0</accession>
<evidence type="ECO:0000256" key="6">
    <source>
        <dbReference type="SAM" id="MobiDB-lite"/>
    </source>
</evidence>
<dbReference type="InterPro" id="IPR033985">
    <property type="entry name" value="SusD-like_N"/>
</dbReference>
<evidence type="ECO:0000256" key="5">
    <source>
        <dbReference type="ARBA" id="ARBA00023237"/>
    </source>
</evidence>
<dbReference type="Gene3D" id="1.25.40.390">
    <property type="match status" value="1"/>
</dbReference>
<protein>
    <submittedName>
        <fullName evidence="9">RagB/SusD family nutrient uptake outer membrane protein</fullName>
    </submittedName>
</protein>
<dbReference type="PROSITE" id="PS51257">
    <property type="entry name" value="PROKAR_LIPOPROTEIN"/>
    <property type="match status" value="1"/>
</dbReference>
<organism evidence="9 10">
    <name type="scientific">Chitinophaga horti</name>
    <dbReference type="NCBI Taxonomy" id="2920382"/>
    <lineage>
        <taxon>Bacteria</taxon>
        <taxon>Pseudomonadati</taxon>
        <taxon>Bacteroidota</taxon>
        <taxon>Chitinophagia</taxon>
        <taxon>Chitinophagales</taxon>
        <taxon>Chitinophagaceae</taxon>
        <taxon>Chitinophaga</taxon>
    </lineage>
</organism>
<dbReference type="SUPFAM" id="SSF48452">
    <property type="entry name" value="TPR-like"/>
    <property type="match status" value="1"/>
</dbReference>
<proteinExistence type="inferred from homology"/>
<dbReference type="Proteomes" id="UP001162741">
    <property type="component" value="Chromosome"/>
</dbReference>
<dbReference type="Pfam" id="PF07980">
    <property type="entry name" value="SusD_RagB"/>
    <property type="match status" value="1"/>
</dbReference>
<evidence type="ECO:0000259" key="8">
    <source>
        <dbReference type="Pfam" id="PF14322"/>
    </source>
</evidence>
<evidence type="ECO:0000259" key="7">
    <source>
        <dbReference type="Pfam" id="PF07980"/>
    </source>
</evidence>
<gene>
    <name evidence="9" type="ORF">MKQ68_02585</name>
</gene>
<comment type="subcellular location">
    <subcellularLocation>
        <location evidence="1">Cell outer membrane</location>
    </subcellularLocation>
</comment>
<dbReference type="InterPro" id="IPR011990">
    <property type="entry name" value="TPR-like_helical_dom_sf"/>
</dbReference>
<name>A0ABY6J2U0_9BACT</name>
<evidence type="ECO:0000256" key="4">
    <source>
        <dbReference type="ARBA" id="ARBA00023136"/>
    </source>
</evidence>
<evidence type="ECO:0000256" key="2">
    <source>
        <dbReference type="ARBA" id="ARBA00006275"/>
    </source>
</evidence>
<keyword evidence="4" id="KW-0472">Membrane</keyword>
<keyword evidence="3" id="KW-0732">Signal</keyword>
<keyword evidence="10" id="KW-1185">Reference proteome</keyword>
<reference evidence="9" key="1">
    <citation type="submission" date="2022-10" db="EMBL/GenBank/DDBJ databases">
        <title>Chitinophaga sp. nov., isolated from soil.</title>
        <authorList>
            <person name="Jeon C.O."/>
        </authorList>
    </citation>
    <scope>NUCLEOTIDE SEQUENCE</scope>
    <source>
        <strain evidence="9">R8</strain>
    </source>
</reference>
<comment type="similarity">
    <text evidence="2">Belongs to the SusD family.</text>
</comment>
<dbReference type="RefSeq" id="WP_264281948.1">
    <property type="nucleotide sequence ID" value="NZ_CP107006.1"/>
</dbReference>
<sequence>MKQITYLLSTIILLSACTSLDENPPALLTGEQFYQTENDAKAAVNSVYTALNASGQTIYNSLFQIGVDIASDDALPGPRARNANVRALAALNYTPTNDRVEEIWKQHYAAINRANVAIDKIPGIDFDATIRTRLVNEAKFLRALYYFNLVRLYGAVPLVLHEPTTLGGDGILVVRTPEAEVYQQIIDDLEDASNLPPSYGASDAGRATGGAAKALLAKVYLTRKDWKKAAAKASEVITGPYGYDLFDNFQDVFNTATENGKEHIFSAQFKSNSNSRGNSLAGRSTPNGVPGINGDNADIPNEGVYALFRDTDKRKAVTFYTTLVSPTDNKTYTFAPQFGKYRDPAVYTNPSESGVNFPILRFSDVLLMYAEAVNEDVGPNTEAYNAANRVRKRAGLPYFENLSQSQFRDSIYLERRLEFVYEHQRWFDLIRTGKLLTELHRQGKPNAAQKHYLYPIPQREIDLNKKLEQQDLWKN</sequence>
<evidence type="ECO:0000313" key="9">
    <source>
        <dbReference type="EMBL" id="UYQ93979.1"/>
    </source>
</evidence>
<dbReference type="InterPro" id="IPR012944">
    <property type="entry name" value="SusD_RagB_dom"/>
</dbReference>